<evidence type="ECO:0000256" key="7">
    <source>
        <dbReference type="SAM" id="Phobius"/>
    </source>
</evidence>
<feature type="transmembrane region" description="Helical" evidence="7">
    <location>
        <begin position="168"/>
        <end position="190"/>
    </location>
</feature>
<feature type="transmembrane region" description="Helical" evidence="7">
    <location>
        <begin position="379"/>
        <end position="404"/>
    </location>
</feature>
<protein>
    <submittedName>
        <fullName evidence="8">Polysulfide reductase NrfD</fullName>
    </submittedName>
</protein>
<organism evidence="8 9">
    <name type="scientific">Telluria antibiotica</name>
    <dbReference type="NCBI Taxonomy" id="2717319"/>
    <lineage>
        <taxon>Bacteria</taxon>
        <taxon>Pseudomonadati</taxon>
        <taxon>Pseudomonadota</taxon>
        <taxon>Betaproteobacteria</taxon>
        <taxon>Burkholderiales</taxon>
        <taxon>Oxalobacteraceae</taxon>
        <taxon>Telluria group</taxon>
        <taxon>Telluria</taxon>
    </lineage>
</organism>
<feature type="transmembrane region" description="Helical" evidence="7">
    <location>
        <begin position="354"/>
        <end position="372"/>
    </location>
</feature>
<evidence type="ECO:0000256" key="3">
    <source>
        <dbReference type="ARBA" id="ARBA00022475"/>
    </source>
</evidence>
<gene>
    <name evidence="8" type="primary">nrfD</name>
    <name evidence="8" type="ORF">HAV22_04380</name>
</gene>
<comment type="similarity">
    <text evidence="2">Belongs to the NrfD family.</text>
</comment>
<evidence type="ECO:0000256" key="1">
    <source>
        <dbReference type="ARBA" id="ARBA00004651"/>
    </source>
</evidence>
<feature type="transmembrane region" description="Helical" evidence="7">
    <location>
        <begin position="424"/>
        <end position="445"/>
    </location>
</feature>
<feature type="transmembrane region" description="Helical" evidence="7">
    <location>
        <begin position="47"/>
        <end position="70"/>
    </location>
</feature>
<dbReference type="Pfam" id="PF03916">
    <property type="entry name" value="NrfD"/>
    <property type="match status" value="1"/>
</dbReference>
<evidence type="ECO:0000256" key="5">
    <source>
        <dbReference type="ARBA" id="ARBA00022989"/>
    </source>
</evidence>
<evidence type="ECO:0000313" key="9">
    <source>
        <dbReference type="Proteomes" id="UP000716322"/>
    </source>
</evidence>
<reference evidence="8 9" key="1">
    <citation type="submission" date="2020-03" db="EMBL/GenBank/DDBJ databases">
        <title>Genome sequence of strain Massilia sp. TW-1.</title>
        <authorList>
            <person name="Chaudhary D.K."/>
        </authorList>
    </citation>
    <scope>NUCLEOTIDE SEQUENCE [LARGE SCALE GENOMIC DNA]</scope>
    <source>
        <strain evidence="8 9">TW-1</strain>
    </source>
</reference>
<feature type="transmembrane region" description="Helical" evidence="7">
    <location>
        <begin position="232"/>
        <end position="252"/>
    </location>
</feature>
<dbReference type="Proteomes" id="UP000716322">
    <property type="component" value="Unassembled WGS sequence"/>
</dbReference>
<comment type="subcellular location">
    <subcellularLocation>
        <location evidence="1">Cell membrane</location>
        <topology evidence="1">Multi-pass membrane protein</topology>
    </subcellularLocation>
</comment>
<keyword evidence="9" id="KW-1185">Reference proteome</keyword>
<keyword evidence="5 7" id="KW-1133">Transmembrane helix</keyword>
<feature type="transmembrane region" description="Helical" evidence="7">
    <location>
        <begin position="313"/>
        <end position="334"/>
    </location>
</feature>
<dbReference type="PANTHER" id="PTHR43044:SF2">
    <property type="entry name" value="POLYSULPHIDE REDUCTASE NRFD"/>
    <property type="match status" value="1"/>
</dbReference>
<dbReference type="EMBL" id="JAAQOM010000002">
    <property type="protein sequence ID" value="NIA52889.1"/>
    <property type="molecule type" value="Genomic_DNA"/>
</dbReference>
<keyword evidence="3" id="KW-1003">Cell membrane</keyword>
<feature type="transmembrane region" description="Helical" evidence="7">
    <location>
        <begin position="123"/>
        <end position="148"/>
    </location>
</feature>
<evidence type="ECO:0000256" key="2">
    <source>
        <dbReference type="ARBA" id="ARBA00008929"/>
    </source>
</evidence>
<accession>A0ABX0P887</accession>
<comment type="caution">
    <text evidence="8">The sequence shown here is derived from an EMBL/GenBank/DDBJ whole genome shotgun (WGS) entry which is preliminary data.</text>
</comment>
<keyword evidence="4 7" id="KW-0812">Transmembrane</keyword>
<feature type="transmembrane region" description="Helical" evidence="7">
    <location>
        <begin position="272"/>
        <end position="292"/>
    </location>
</feature>
<evidence type="ECO:0000256" key="4">
    <source>
        <dbReference type="ARBA" id="ARBA00022692"/>
    </source>
</evidence>
<dbReference type="PANTHER" id="PTHR43044">
    <property type="match status" value="1"/>
</dbReference>
<evidence type="ECO:0000256" key="6">
    <source>
        <dbReference type="ARBA" id="ARBA00023136"/>
    </source>
</evidence>
<feature type="transmembrane region" description="Helical" evidence="7">
    <location>
        <begin position="82"/>
        <end position="111"/>
    </location>
</feature>
<dbReference type="InterPro" id="IPR005614">
    <property type="entry name" value="NrfD-like"/>
</dbReference>
<evidence type="ECO:0000313" key="8">
    <source>
        <dbReference type="EMBL" id="NIA52889.1"/>
    </source>
</evidence>
<sequence length="465" mass="52775">MSTPDTRANSDTLHSRDSAVLRPGWGYASVTDKIANIVLTDQFGWRWWTAFLVASAGVCALLVAVTWLFVKGIGIWGVDIPVAWGFAIGNFVWWIGIGHAGTFISAVLLLLRQKWRTSINRFAEAMTLFAASIAGLFPILHLGRPWFFYWLVPYPNVMNVWPQWRSPLVWDFFAIATYLTVSLLFWYVGLIPDLATLRDRAGQRGERTSQVVYGLLALGWRGEARHWARFEWAYLLLAGLATPLVVSVHTIVSLDFAVGNTPGYHSTIFPPYFVAGALFSGFAMVLTLAIPLRHAFGLHDFITGRHLANAAKVLLATCWLVAYGYLAEIFTAFYSGDVYERYMTVNRFAGPYASVYWAMLACNVLVPQLFWFRRVRHSVALLFLLSLVINCGMWMERFLIVVTSLHRDYLPSSWGMFYPTRWDWITLFGSIALFVWLFLLFVRFLPAISIAEMRELVRESAQGEA</sequence>
<keyword evidence="6 7" id="KW-0472">Membrane</keyword>
<proteinExistence type="inferred from homology"/>
<dbReference type="RefSeq" id="WP_166856877.1">
    <property type="nucleotide sequence ID" value="NZ_JAAQOM010000002.1"/>
</dbReference>
<name>A0ABX0P887_9BURK</name>